<evidence type="ECO:0000313" key="4">
    <source>
        <dbReference type="Proteomes" id="UP000045706"/>
    </source>
</evidence>
<accession>A0A0G4LI66</accession>
<gene>
    <name evidence="3" type="ORF">BN1723_012458</name>
</gene>
<sequence length="567" mass="63676">MSSDNPEPFTRWFGSPSPTRTQPSLRPFDYSSQPRDQGIPRYVQASPESTTSPQATPQQNEDMQFTNTSPLNNHPLTFRPEASSIAGHAAQDLFPTHPQSCPTKGNNGVACTCAATEYHYHDRGDFRVEVVLFSQSEIDEQIFELLRAYRQYHLHFLSGRQSNGLEPDNMAVEPTAAINTFKAMFRGQLEDPSCLLRPSEGAVQTTLRQWAIQARSSHHEGVTTCVTLQHCSQFLENLSSETLGSQDPAVWPHIKRIRQSISSGSHLESRPHTGLRDINKARLRIMQRYLVEECDEILAVCHIGRATTDAGVVSIIDLATQAKLTNIGIVCTNSENIIAEETKRERPDLADAIQQLIDNIADLKSDIDEANDAADEYDNIDDLSDSDRRQERELRQTVRKLSDQKKSEELKLKTFLIESRNRQVIEQLRSQYGSIMPSGHLEIHCVSNTLYGDKRDKTRDEALPFITISGIPALRRHCIGLVADAQSREVLNYIQKDIPALISELDIWVQNGAGTMDAERRRAIREVVNAVEHGIQSALNKNSSRIRIISRLANATFESKVYNVGPQ</sequence>
<dbReference type="PANTHER" id="PTHR36681:SF3">
    <property type="entry name" value="NUCLEAR GTPASE, GERMINAL CENTER-ASSOCIATED, TANDEM DUPLICATE 3"/>
    <property type="match status" value="1"/>
</dbReference>
<protein>
    <submittedName>
        <fullName evidence="3">Uncharacterized protein</fullName>
    </submittedName>
</protein>
<feature type="region of interest" description="Disordered" evidence="2">
    <location>
        <begin position="1"/>
        <end position="79"/>
    </location>
</feature>
<feature type="coiled-coil region" evidence="1">
    <location>
        <begin position="339"/>
        <end position="411"/>
    </location>
</feature>
<dbReference type="PANTHER" id="PTHR36681">
    <property type="entry name" value="NUCLEAR GTPASE, GERMINAL CENTER-ASSOCIATED, TANDEM DUPLICATE 3"/>
    <property type="match status" value="1"/>
</dbReference>
<proteinExistence type="predicted"/>
<feature type="compositionally biased region" description="Polar residues" evidence="2">
    <location>
        <begin position="46"/>
        <end position="75"/>
    </location>
</feature>
<evidence type="ECO:0000256" key="1">
    <source>
        <dbReference type="SAM" id="Coils"/>
    </source>
</evidence>
<dbReference type="Proteomes" id="UP000045706">
    <property type="component" value="Unassembled WGS sequence"/>
</dbReference>
<evidence type="ECO:0000313" key="3">
    <source>
        <dbReference type="EMBL" id="CRK21737.1"/>
    </source>
</evidence>
<name>A0A0G4LI66_VERLO</name>
<keyword evidence="1" id="KW-0175">Coiled coil</keyword>
<dbReference type="EMBL" id="CVQI01012225">
    <property type="protein sequence ID" value="CRK21737.1"/>
    <property type="molecule type" value="Genomic_DNA"/>
</dbReference>
<reference evidence="4" key="1">
    <citation type="submission" date="2015-05" db="EMBL/GenBank/DDBJ databases">
        <authorList>
            <person name="Fogelqvist Johan"/>
        </authorList>
    </citation>
    <scope>NUCLEOTIDE SEQUENCE [LARGE SCALE GENOMIC DNA]</scope>
</reference>
<feature type="compositionally biased region" description="Polar residues" evidence="2">
    <location>
        <begin position="16"/>
        <end position="35"/>
    </location>
</feature>
<organism evidence="3 4">
    <name type="scientific">Verticillium longisporum</name>
    <name type="common">Verticillium dahliae var. longisporum</name>
    <dbReference type="NCBI Taxonomy" id="100787"/>
    <lineage>
        <taxon>Eukaryota</taxon>
        <taxon>Fungi</taxon>
        <taxon>Dikarya</taxon>
        <taxon>Ascomycota</taxon>
        <taxon>Pezizomycotina</taxon>
        <taxon>Sordariomycetes</taxon>
        <taxon>Hypocreomycetidae</taxon>
        <taxon>Glomerellales</taxon>
        <taxon>Plectosphaerellaceae</taxon>
        <taxon>Verticillium</taxon>
    </lineage>
</organism>
<evidence type="ECO:0000256" key="2">
    <source>
        <dbReference type="SAM" id="MobiDB-lite"/>
    </source>
</evidence>
<dbReference type="AlphaFoldDB" id="A0A0G4LI66"/>